<evidence type="ECO:0000256" key="5">
    <source>
        <dbReference type="ARBA" id="ARBA00023136"/>
    </source>
</evidence>
<comment type="subcellular location">
    <subcellularLocation>
        <location evidence="6">Membrane</location>
        <topology evidence="6">Multi-pass membrane protein</topology>
    </subcellularLocation>
</comment>
<reference evidence="7" key="1">
    <citation type="journal article" date="2012" name="Nature">
        <title>The tomato genome sequence provides insights into fleshy fruit evolution.</title>
        <authorList>
            <consortium name="Tomato Genome Consortium"/>
        </authorList>
    </citation>
    <scope>NUCLEOTIDE SEQUENCE [LARGE SCALE GENOMIC DNA]</scope>
    <source>
        <strain evidence="7">cv. Heinz 1706</strain>
    </source>
</reference>
<dbReference type="Proteomes" id="UP000004994">
    <property type="component" value="Chromosome 6"/>
</dbReference>
<evidence type="ECO:0000256" key="4">
    <source>
        <dbReference type="ARBA" id="ARBA00022989"/>
    </source>
</evidence>
<organism evidence="7">
    <name type="scientific">Solanum lycopersicum</name>
    <name type="common">Tomato</name>
    <name type="synonym">Lycopersicon esculentum</name>
    <dbReference type="NCBI Taxonomy" id="4081"/>
    <lineage>
        <taxon>Eukaryota</taxon>
        <taxon>Viridiplantae</taxon>
        <taxon>Streptophyta</taxon>
        <taxon>Embryophyta</taxon>
        <taxon>Tracheophyta</taxon>
        <taxon>Spermatophyta</taxon>
        <taxon>Magnoliopsida</taxon>
        <taxon>eudicotyledons</taxon>
        <taxon>Gunneridae</taxon>
        <taxon>Pentapetalae</taxon>
        <taxon>asterids</taxon>
        <taxon>lamiids</taxon>
        <taxon>Solanales</taxon>
        <taxon>Solanaceae</taxon>
        <taxon>Solanoideae</taxon>
        <taxon>Solaneae</taxon>
        <taxon>Solanum</taxon>
        <taxon>Solanum subgen. Lycopersicon</taxon>
    </lineage>
</organism>
<feature type="transmembrane region" description="Helical" evidence="6">
    <location>
        <begin position="76"/>
        <end position="96"/>
    </location>
</feature>
<proteinExistence type="inferred from homology"/>
<comment type="similarity">
    <text evidence="1 6">Belongs to the copper transporter (Ctr) (TC 1.A.56) family. SLC31A subfamily.</text>
</comment>
<dbReference type="GO" id="GO:0005886">
    <property type="term" value="C:plasma membrane"/>
    <property type="evidence" value="ECO:0000318"/>
    <property type="project" value="GO_Central"/>
</dbReference>
<name>A0A3Q7GQH0_SOLLC</name>
<dbReference type="GO" id="GO:0005375">
    <property type="term" value="F:copper ion transmembrane transporter activity"/>
    <property type="evidence" value="ECO:0000318"/>
    <property type="project" value="GO_Central"/>
</dbReference>
<dbReference type="PANTHER" id="PTHR12483">
    <property type="entry name" value="SOLUTE CARRIER FAMILY 31 COPPER TRANSPORTERS"/>
    <property type="match status" value="1"/>
</dbReference>
<evidence type="ECO:0000256" key="3">
    <source>
        <dbReference type="ARBA" id="ARBA00022796"/>
    </source>
</evidence>
<dbReference type="InterPro" id="IPR007274">
    <property type="entry name" value="Cop_transporter"/>
</dbReference>
<evidence type="ECO:0000256" key="1">
    <source>
        <dbReference type="ARBA" id="ARBA00006921"/>
    </source>
</evidence>
<dbReference type="Gramene" id="Solyc06g005817.1.1">
    <property type="protein sequence ID" value="Solyc06g005817.1.1.1"/>
    <property type="gene ID" value="Solyc06g005817.1"/>
</dbReference>
<dbReference type="PANTHER" id="PTHR12483:SF111">
    <property type="entry name" value="COPPER TRANSPORT PROTEIN"/>
    <property type="match status" value="1"/>
</dbReference>
<sequence>MDTEILFSSWPGYILALVVIFFMAIFVEFLSHSNYNKWNSNVDDVRVGFVQTTLYGLRIGLGYVVMLAVMSFNVGVFLVAIVGRLLGFLVFGTTVLRKSSYELLLLINFVNGIHVFTLV</sequence>
<keyword evidence="6" id="KW-0186">Copper</keyword>
<keyword evidence="4 6" id="KW-1133">Transmembrane helix</keyword>
<dbReference type="OMA" id="GTRTSMY"/>
<dbReference type="EnsemblPlants" id="Solyc06g005817.1.1">
    <property type="protein sequence ID" value="Solyc06g005817.1.1.1"/>
    <property type="gene ID" value="Solyc06g005817.1"/>
</dbReference>
<keyword evidence="2 6" id="KW-0812">Transmembrane</keyword>
<keyword evidence="6" id="KW-0813">Transport</keyword>
<keyword evidence="3 6" id="KW-0187">Copper transport</keyword>
<dbReference type="InParanoid" id="A0A3Q7GQH0"/>
<keyword evidence="6" id="KW-0406">Ion transport</keyword>
<protein>
    <recommendedName>
        <fullName evidence="6">Copper transport protein</fullName>
    </recommendedName>
</protein>
<keyword evidence="5 6" id="KW-0472">Membrane</keyword>
<dbReference type="Pfam" id="PF04145">
    <property type="entry name" value="Ctr"/>
    <property type="match status" value="1"/>
</dbReference>
<reference evidence="7" key="2">
    <citation type="submission" date="2019-01" db="UniProtKB">
        <authorList>
            <consortium name="EnsemblPlants"/>
        </authorList>
    </citation>
    <scope>IDENTIFICATION</scope>
    <source>
        <strain evidence="7">cv. Heinz 1706</strain>
    </source>
</reference>
<feature type="transmembrane region" description="Helical" evidence="6">
    <location>
        <begin position="12"/>
        <end position="31"/>
    </location>
</feature>
<accession>A0A3Q7GQH0</accession>
<keyword evidence="8" id="KW-1185">Reference proteome</keyword>
<dbReference type="STRING" id="4081.A0A3Q7GQH0"/>
<evidence type="ECO:0000313" key="7">
    <source>
        <dbReference type="EnsemblPlants" id="Solyc06g005817.1.1.1"/>
    </source>
</evidence>
<feature type="transmembrane region" description="Helical" evidence="6">
    <location>
        <begin position="52"/>
        <end position="70"/>
    </location>
</feature>
<evidence type="ECO:0000313" key="8">
    <source>
        <dbReference type="Proteomes" id="UP000004994"/>
    </source>
</evidence>
<dbReference type="AlphaFoldDB" id="A0A3Q7GQH0"/>
<evidence type="ECO:0000256" key="2">
    <source>
        <dbReference type="ARBA" id="ARBA00022692"/>
    </source>
</evidence>
<evidence type="ECO:0000256" key="6">
    <source>
        <dbReference type="RuleBase" id="RU367022"/>
    </source>
</evidence>